<proteinExistence type="predicted"/>
<keyword evidence="2" id="KW-0472">Membrane</keyword>
<sequence>MVVFAAVTTFLLVLVAISIYALVEYRRLSLPVPLGLAVLTLLLPFAAWASTFGPQIVRRLSSKRGGGGGIGSLMQHPLAYSILQVVQGIASVVLATLWSEGMVGSGQAVDCNMQTTWRRLWMAHDGRSIESIQNAFGCCGFNSVRDMAWPSPGGNVGLCRELTHRETSCAAPWRSGMQRLSGYEFGVTLGCLIVQIASVVPTLLRIWREASENMSRRGRSSNVAAALEQGPEASLVRRAPGGGGDNNGSYRTMGHTYDDVPGADPEALEEDDAEEDVHHDTARLWRNNSNNNSER</sequence>
<feature type="transmembrane region" description="Helical" evidence="2">
    <location>
        <begin position="185"/>
        <end position="207"/>
    </location>
</feature>
<keyword evidence="2" id="KW-1133">Transmembrane helix</keyword>
<feature type="region of interest" description="Disordered" evidence="1">
    <location>
        <begin position="215"/>
        <end position="295"/>
    </location>
</feature>
<comment type="caution">
    <text evidence="3">The sequence shown here is derived from an EMBL/GenBank/DDBJ whole genome shotgun (WGS) entry which is preliminary data.</text>
</comment>
<dbReference type="EMBL" id="JAQQWM010000002">
    <property type="protein sequence ID" value="KAK8077349.1"/>
    <property type="molecule type" value="Genomic_DNA"/>
</dbReference>
<keyword evidence="2" id="KW-0812">Transmembrane</keyword>
<accession>A0ABR1W1I2</accession>
<organism evidence="3 4">
    <name type="scientific">Apiospora saccharicola</name>
    <dbReference type="NCBI Taxonomy" id="335842"/>
    <lineage>
        <taxon>Eukaryota</taxon>
        <taxon>Fungi</taxon>
        <taxon>Dikarya</taxon>
        <taxon>Ascomycota</taxon>
        <taxon>Pezizomycotina</taxon>
        <taxon>Sordariomycetes</taxon>
        <taxon>Xylariomycetidae</taxon>
        <taxon>Amphisphaeriales</taxon>
        <taxon>Apiosporaceae</taxon>
        <taxon>Apiospora</taxon>
    </lineage>
</organism>
<feature type="transmembrane region" description="Helical" evidence="2">
    <location>
        <begin position="34"/>
        <end position="57"/>
    </location>
</feature>
<feature type="compositionally biased region" description="Acidic residues" evidence="1">
    <location>
        <begin position="266"/>
        <end position="275"/>
    </location>
</feature>
<dbReference type="Proteomes" id="UP001446871">
    <property type="component" value="Unassembled WGS sequence"/>
</dbReference>
<gene>
    <name evidence="3" type="ORF">PG996_003519</name>
</gene>
<evidence type="ECO:0000313" key="3">
    <source>
        <dbReference type="EMBL" id="KAK8077349.1"/>
    </source>
</evidence>
<keyword evidence="4" id="KW-1185">Reference proteome</keyword>
<evidence type="ECO:0000256" key="2">
    <source>
        <dbReference type="SAM" id="Phobius"/>
    </source>
</evidence>
<feature type="compositionally biased region" description="Polar residues" evidence="1">
    <location>
        <begin position="286"/>
        <end position="295"/>
    </location>
</feature>
<evidence type="ECO:0008006" key="5">
    <source>
        <dbReference type="Google" id="ProtNLM"/>
    </source>
</evidence>
<protein>
    <recommendedName>
        <fullName evidence="5">Tetraspanin Tsp3</fullName>
    </recommendedName>
</protein>
<evidence type="ECO:0000256" key="1">
    <source>
        <dbReference type="SAM" id="MobiDB-lite"/>
    </source>
</evidence>
<name>A0ABR1W1I2_9PEZI</name>
<evidence type="ECO:0000313" key="4">
    <source>
        <dbReference type="Proteomes" id="UP001446871"/>
    </source>
</evidence>
<reference evidence="3 4" key="1">
    <citation type="submission" date="2023-01" db="EMBL/GenBank/DDBJ databases">
        <title>Analysis of 21 Apiospora genomes using comparative genomics revels a genus with tremendous synthesis potential of carbohydrate active enzymes and secondary metabolites.</title>
        <authorList>
            <person name="Sorensen T."/>
        </authorList>
    </citation>
    <scope>NUCLEOTIDE SEQUENCE [LARGE SCALE GENOMIC DNA]</scope>
    <source>
        <strain evidence="3 4">CBS 83171</strain>
    </source>
</reference>